<keyword evidence="1" id="KW-1133">Transmembrane helix</keyword>
<dbReference type="EMBL" id="JBHRTP010000008">
    <property type="protein sequence ID" value="MFC3107102.1"/>
    <property type="molecule type" value="Genomic_DNA"/>
</dbReference>
<comment type="caution">
    <text evidence="2">The sequence shown here is derived from an EMBL/GenBank/DDBJ whole genome shotgun (WGS) entry which is preliminary data.</text>
</comment>
<proteinExistence type="predicted"/>
<keyword evidence="1" id="KW-0472">Membrane</keyword>
<feature type="transmembrane region" description="Helical" evidence="1">
    <location>
        <begin position="25"/>
        <end position="43"/>
    </location>
</feature>
<dbReference type="NCBIfam" id="TIGR04438">
    <property type="entry name" value="small_Trp_rich"/>
    <property type="match status" value="1"/>
</dbReference>
<keyword evidence="3" id="KW-1185">Reference proteome</keyword>
<sequence>MPIIITIVLLSILKYFEIGPFANMSWWWVGGLTVFAFIWFEFVEPIFGWDKRKAHKEMENIRDERVKKTFDTSKNKAKRR</sequence>
<dbReference type="InterPro" id="IPR031044">
    <property type="entry name" value="Small_Trp_rich"/>
</dbReference>
<dbReference type="Proteomes" id="UP001595530">
    <property type="component" value="Unassembled WGS sequence"/>
</dbReference>
<keyword evidence="1" id="KW-0812">Transmembrane</keyword>
<accession>A0ABV7EZX5</accession>
<gene>
    <name evidence="2" type="ORF">ACFOFO_03845</name>
</gene>
<protein>
    <submittedName>
        <fullName evidence="2">TIGR04438 family Trp-rich protein</fullName>
    </submittedName>
</protein>
<evidence type="ECO:0000313" key="3">
    <source>
        <dbReference type="Proteomes" id="UP001595530"/>
    </source>
</evidence>
<dbReference type="RefSeq" id="WP_390326412.1">
    <property type="nucleotide sequence ID" value="NZ_JBHRTP010000008.1"/>
</dbReference>
<evidence type="ECO:0000256" key="1">
    <source>
        <dbReference type="SAM" id="Phobius"/>
    </source>
</evidence>
<reference evidence="3" key="1">
    <citation type="journal article" date="2019" name="Int. J. Syst. Evol. Microbiol.">
        <title>The Global Catalogue of Microorganisms (GCM) 10K type strain sequencing project: providing services to taxonomists for standard genome sequencing and annotation.</title>
        <authorList>
            <consortium name="The Broad Institute Genomics Platform"/>
            <consortium name="The Broad Institute Genome Sequencing Center for Infectious Disease"/>
            <person name="Wu L."/>
            <person name="Ma J."/>
        </authorList>
    </citation>
    <scope>NUCLEOTIDE SEQUENCE [LARGE SCALE GENOMIC DNA]</scope>
    <source>
        <strain evidence="3">KCTC 42986</strain>
    </source>
</reference>
<name>A0ABV7EZX5_9BURK</name>
<organism evidence="2 3">
    <name type="scientific">Undibacterium arcticum</name>
    <dbReference type="NCBI Taxonomy" id="1762892"/>
    <lineage>
        <taxon>Bacteria</taxon>
        <taxon>Pseudomonadati</taxon>
        <taxon>Pseudomonadota</taxon>
        <taxon>Betaproteobacteria</taxon>
        <taxon>Burkholderiales</taxon>
        <taxon>Oxalobacteraceae</taxon>
        <taxon>Undibacterium</taxon>
    </lineage>
</organism>
<evidence type="ECO:0000313" key="2">
    <source>
        <dbReference type="EMBL" id="MFC3107102.1"/>
    </source>
</evidence>